<accession>T1HP28</accession>
<reference evidence="1" key="1">
    <citation type="submission" date="2015-05" db="UniProtKB">
        <authorList>
            <consortium name="EnsemblMetazoa"/>
        </authorList>
    </citation>
    <scope>IDENTIFICATION</scope>
</reference>
<protein>
    <submittedName>
        <fullName evidence="1">Uncharacterized protein</fullName>
    </submittedName>
</protein>
<dbReference type="AlphaFoldDB" id="T1HP28"/>
<dbReference type="Proteomes" id="UP000015103">
    <property type="component" value="Unassembled WGS sequence"/>
</dbReference>
<keyword evidence="2" id="KW-1185">Reference proteome</keyword>
<dbReference type="HOGENOM" id="CLU_941090_0_0_1"/>
<dbReference type="InParanoid" id="T1HP28"/>
<dbReference type="EnsemblMetazoa" id="RPRC005802-RA">
    <property type="protein sequence ID" value="RPRC005802-PA"/>
    <property type="gene ID" value="RPRC005802"/>
</dbReference>
<sequence>MANEIIILIGDNVTLKVRVEDHEKSFDHQWLHLLTAFIIVLCTLLLLLTILAVYLCSPETKPSNSKVTTLVNLMVTASYSECLFGRTLSLVFAIIYVNTPPHQILCRLSTASSIFFALITSLSINGIAMPKIFRTSLSMWMLLVLAIALTFPFFFIPTSEAVTYFFNSSTPVLMATSDGLFLCNAGCNDKHSDLTLINNDLSSKNSKQTLAHFRNVQQEEKEHGISRKMVLPRNLDDEHCLRTVSLYGLASFDPGTTKQNTHFLDTLARIIYYYKDDDNVIFSYFFPERRVKTKGV</sequence>
<organism evidence="1 2">
    <name type="scientific">Rhodnius prolixus</name>
    <name type="common">Triatomid bug</name>
    <dbReference type="NCBI Taxonomy" id="13249"/>
    <lineage>
        <taxon>Eukaryota</taxon>
        <taxon>Metazoa</taxon>
        <taxon>Ecdysozoa</taxon>
        <taxon>Arthropoda</taxon>
        <taxon>Hexapoda</taxon>
        <taxon>Insecta</taxon>
        <taxon>Pterygota</taxon>
        <taxon>Neoptera</taxon>
        <taxon>Paraneoptera</taxon>
        <taxon>Hemiptera</taxon>
        <taxon>Heteroptera</taxon>
        <taxon>Panheteroptera</taxon>
        <taxon>Cimicomorpha</taxon>
        <taxon>Reduviidae</taxon>
        <taxon>Triatominae</taxon>
        <taxon>Rhodnius</taxon>
    </lineage>
</organism>
<evidence type="ECO:0000313" key="1">
    <source>
        <dbReference type="EnsemblMetazoa" id="RPRC005802-PA"/>
    </source>
</evidence>
<dbReference type="EMBL" id="ACPB03018089">
    <property type="status" value="NOT_ANNOTATED_CDS"/>
    <property type="molecule type" value="Genomic_DNA"/>
</dbReference>
<evidence type="ECO:0000313" key="2">
    <source>
        <dbReference type="Proteomes" id="UP000015103"/>
    </source>
</evidence>
<name>T1HP28_RHOPR</name>
<dbReference type="VEuPathDB" id="VectorBase:RPRC005802"/>
<proteinExistence type="predicted"/>